<dbReference type="InterPro" id="IPR052953">
    <property type="entry name" value="Ser-rich/MCO-related"/>
</dbReference>
<dbReference type="SUPFAM" id="SSF49503">
    <property type="entry name" value="Cupredoxins"/>
    <property type="match status" value="1"/>
</dbReference>
<keyword evidence="4" id="KW-1185">Reference proteome</keyword>
<dbReference type="PANTHER" id="PTHR34883">
    <property type="entry name" value="SERINE-RICH PROTEIN, PUTATIVE-RELATED-RELATED"/>
    <property type="match status" value="1"/>
</dbReference>
<feature type="compositionally biased region" description="Acidic residues" evidence="1">
    <location>
        <begin position="175"/>
        <end position="197"/>
    </location>
</feature>
<feature type="signal peptide" evidence="2">
    <location>
        <begin position="1"/>
        <end position="20"/>
    </location>
</feature>
<dbReference type="EMBL" id="JABSNW010000005">
    <property type="protein sequence ID" value="KAL2887567.1"/>
    <property type="molecule type" value="Genomic_DNA"/>
</dbReference>
<evidence type="ECO:0000256" key="1">
    <source>
        <dbReference type="SAM" id="MobiDB-lite"/>
    </source>
</evidence>
<name>A0ABR4MH48_9PEZI</name>
<protein>
    <submittedName>
        <fullName evidence="3">Uncharacterized protein</fullName>
    </submittedName>
</protein>
<evidence type="ECO:0000313" key="3">
    <source>
        <dbReference type="EMBL" id="KAL2887567.1"/>
    </source>
</evidence>
<dbReference type="RefSeq" id="XP_070858747.1">
    <property type="nucleotide sequence ID" value="XM_071000990.1"/>
</dbReference>
<feature type="region of interest" description="Disordered" evidence="1">
    <location>
        <begin position="146"/>
        <end position="197"/>
    </location>
</feature>
<dbReference type="CDD" id="cd00920">
    <property type="entry name" value="Cupredoxin"/>
    <property type="match status" value="1"/>
</dbReference>
<feature type="chain" id="PRO_5045564018" evidence="2">
    <location>
        <begin position="21"/>
        <end position="197"/>
    </location>
</feature>
<gene>
    <name evidence="3" type="ORF">HOO65_050688</name>
</gene>
<reference evidence="3 4" key="1">
    <citation type="submission" date="2020-05" db="EMBL/GenBank/DDBJ databases">
        <title>Ceratocystis lukuohia genome.</title>
        <authorList>
            <person name="Harrington T.C."/>
            <person name="Kim K."/>
            <person name="Mayers C.G."/>
        </authorList>
    </citation>
    <scope>NUCLEOTIDE SEQUENCE [LARGE SCALE GENOMIC DNA]</scope>
    <source>
        <strain evidence="3 4">C4212</strain>
    </source>
</reference>
<dbReference type="InterPro" id="IPR008972">
    <property type="entry name" value="Cupredoxin"/>
</dbReference>
<feature type="compositionally biased region" description="Basic and acidic residues" evidence="1">
    <location>
        <begin position="157"/>
        <end position="168"/>
    </location>
</feature>
<organism evidence="3 4">
    <name type="scientific">Ceratocystis lukuohia</name>
    <dbReference type="NCBI Taxonomy" id="2019550"/>
    <lineage>
        <taxon>Eukaryota</taxon>
        <taxon>Fungi</taxon>
        <taxon>Dikarya</taxon>
        <taxon>Ascomycota</taxon>
        <taxon>Pezizomycotina</taxon>
        <taxon>Sordariomycetes</taxon>
        <taxon>Hypocreomycetidae</taxon>
        <taxon>Microascales</taxon>
        <taxon>Ceratocystidaceae</taxon>
        <taxon>Ceratocystis</taxon>
    </lineage>
</organism>
<comment type="caution">
    <text evidence="3">The sequence shown here is derived from an EMBL/GenBank/DDBJ whole genome shotgun (WGS) entry which is preliminary data.</text>
</comment>
<proteinExistence type="predicted"/>
<dbReference type="Gene3D" id="2.60.40.420">
    <property type="entry name" value="Cupredoxins - blue copper proteins"/>
    <property type="match status" value="1"/>
</dbReference>
<sequence length="197" mass="21290">MKFGQTYSLILAAAATSVFGSPVAESQAQGPSIIKVKLGAYGFEPHEIQAEVGDLIQFHFGKGISSVVQSDFDTLCQPLDGGFVSETFTVDITSSNGESSHVFEVPITNTDPIAFYNGGKGKCNLYAYFGVINGVEGTDQSYQALRAKARTSGSKQVSRDPGEAKGGETKPNPDFVEEDKENQKEEEDEEEEKDEEE</sequence>
<evidence type="ECO:0000313" key="4">
    <source>
        <dbReference type="Proteomes" id="UP001610728"/>
    </source>
</evidence>
<dbReference type="GeneID" id="98119300"/>
<keyword evidence="2" id="KW-0732">Signal</keyword>
<accession>A0ABR4MH48</accession>
<evidence type="ECO:0000256" key="2">
    <source>
        <dbReference type="SAM" id="SignalP"/>
    </source>
</evidence>
<dbReference type="Proteomes" id="UP001610728">
    <property type="component" value="Unassembled WGS sequence"/>
</dbReference>
<dbReference type="PANTHER" id="PTHR34883:SF15">
    <property type="entry name" value="EXTRACELLULAR SERINE-RICH PROTEIN"/>
    <property type="match status" value="1"/>
</dbReference>